<dbReference type="InterPro" id="IPR028994">
    <property type="entry name" value="Integrin_alpha_N"/>
</dbReference>
<dbReference type="PROSITE" id="PS51257">
    <property type="entry name" value="PROKAR_LIPOPROTEIN"/>
    <property type="match status" value="1"/>
</dbReference>
<evidence type="ECO:0000313" key="2">
    <source>
        <dbReference type="Proteomes" id="UP000663929"/>
    </source>
</evidence>
<reference evidence="1" key="1">
    <citation type="submission" date="2021-03" db="EMBL/GenBank/DDBJ databases">
        <title>Acanthopleuribacteraceae sp. M133.</title>
        <authorList>
            <person name="Wang G."/>
        </authorList>
    </citation>
    <scope>NUCLEOTIDE SEQUENCE</scope>
    <source>
        <strain evidence="1">M133</strain>
    </source>
</reference>
<dbReference type="Gene3D" id="2.60.40.10">
    <property type="entry name" value="Immunoglobulins"/>
    <property type="match status" value="1"/>
</dbReference>
<gene>
    <name evidence="1" type="ORF">J3U87_16800</name>
</gene>
<evidence type="ECO:0000313" key="1">
    <source>
        <dbReference type="EMBL" id="QTD54106.1"/>
    </source>
</evidence>
<dbReference type="SUPFAM" id="SSF69318">
    <property type="entry name" value="Integrin alpha N-terminal domain"/>
    <property type="match status" value="2"/>
</dbReference>
<sequence length="473" mass="51359">MAKVAGILALALTLVACERLEVGDPPTFTSSITAVKVSESQIAVSWSAGSDDILDSHELSYGIWVVDKDQDINYDADPTHLTGEGALSYALIGLEANKEFTIGVRARDRGSNYSTTDRETDQSTEAAGSGLFKKETVISVSQTPDDVLSGYINSSSREDLVLVIDDEVWIYESGTDGTLATDPQRIQVGSEISEAWLIRARDNEDYDDLFVLAGGTLYYYESDDGDGFNDRRSPFNRDPEPGTVSFVSDDGYLKALMFIDDGNTGYIYEHDGEGAFSQARSINFNNGEIASLAWANNDNDPDLIVFGANGVEVALGDDDFEFGSRSEVDDDFDRESANHTMFIVDFNGDGTDDICIFDADHGNDPETELRVYQSESDGDFLAGTTTDYKGAFYGKPEFVVLGTTNARSVLFSQTASNTVAVYSGPTDTSVDQTFGGDGDISFATYANLDNANGKDLIMVSRDERKVTVMLANQ</sequence>
<dbReference type="KEGG" id="scor:J3U87_16800"/>
<dbReference type="InterPro" id="IPR036116">
    <property type="entry name" value="FN3_sf"/>
</dbReference>
<dbReference type="InterPro" id="IPR013783">
    <property type="entry name" value="Ig-like_fold"/>
</dbReference>
<dbReference type="SUPFAM" id="SSF49265">
    <property type="entry name" value="Fibronectin type III"/>
    <property type="match status" value="1"/>
</dbReference>
<keyword evidence="2" id="KW-1185">Reference proteome</keyword>
<dbReference type="Proteomes" id="UP000663929">
    <property type="component" value="Chromosome"/>
</dbReference>
<accession>A0A8A4TVW8</accession>
<dbReference type="EMBL" id="CP071793">
    <property type="protein sequence ID" value="QTD54106.1"/>
    <property type="molecule type" value="Genomic_DNA"/>
</dbReference>
<dbReference type="AlphaFoldDB" id="A0A8A4TVW8"/>
<dbReference type="RefSeq" id="WP_237384205.1">
    <property type="nucleotide sequence ID" value="NZ_CP071793.1"/>
</dbReference>
<organism evidence="1 2">
    <name type="scientific">Sulfidibacter corallicola</name>
    <dbReference type="NCBI Taxonomy" id="2818388"/>
    <lineage>
        <taxon>Bacteria</taxon>
        <taxon>Pseudomonadati</taxon>
        <taxon>Acidobacteriota</taxon>
        <taxon>Holophagae</taxon>
        <taxon>Acanthopleuribacterales</taxon>
        <taxon>Acanthopleuribacteraceae</taxon>
        <taxon>Sulfidibacter</taxon>
    </lineage>
</organism>
<protein>
    <submittedName>
        <fullName evidence="1">VCBS repeat-containing protein</fullName>
    </submittedName>
</protein>
<proteinExistence type="predicted"/>
<name>A0A8A4TVW8_SULCO</name>